<evidence type="ECO:0000256" key="1">
    <source>
        <dbReference type="ARBA" id="ARBA00022737"/>
    </source>
</evidence>
<name>A0A6A5U5E1_9PLEO</name>
<evidence type="ECO:0000256" key="2">
    <source>
        <dbReference type="SAM" id="MobiDB-lite"/>
    </source>
</evidence>
<feature type="domain" description="Nephrocystin 3-like N-terminal" evidence="3">
    <location>
        <begin position="301"/>
        <end position="486"/>
    </location>
</feature>
<evidence type="ECO:0000259" key="3">
    <source>
        <dbReference type="Pfam" id="PF24883"/>
    </source>
</evidence>
<dbReference type="SUPFAM" id="SSF52540">
    <property type="entry name" value="P-loop containing nucleoside triphosphate hydrolases"/>
    <property type="match status" value="1"/>
</dbReference>
<sequence>MSAMVQDAEITMFDPGLERPLFDEVIETIRTTLSDWHRDSFCEYSDVPLLLDNLKTICNRNVKDTRRLQTCFQRTALFARVFAPFFDLLSIYGHVKGEWVGWYWGTLRIVFEAGTNYVLMLEKVADVFESIACALPNYQQLYDASRERLHFGPDERMHMLLSYTYADIMQCCLDMYRMFSRGAPGVVWRHRLSSPTSSTLLWRPLDSRLVCLEARLVHHNKWIQGETASLPGDHATKALHRREYIEFLEQQRIEAERSGELLVEKKMAKRMRRIDKIKAWLSNNCAYRDIFEHRARQRHPNTCTWFLNIAKYREWKNAPFDQASANNTDILERHWYDRVLFVQAKSGFGKSFISGAVIDDLEAEAEDLAIDDEHKPPSTAFFHFNAAHSYCTHPNDALRALAFQLIHTHRHDRKTLDAVSLLMRKMTAPTQASSNDVVTVLSLLLRQHPTFLVIDGIDECSDLELFLSLLSDLCKMSDVRAILFSRPEITFPLEYQKWASDSPHIIKLAEDSNSEDIRAFVSENLSRMADQGFFGINMDRSLLLKVSERSNGVFLWASLVLKYLQSSGLSCDERRSVLEHVEHIEGLECLYRHILNMLNLRPDREKQLATNLLRWLSLSINRMCMPGLHIAAAFSPTLGTSDTDNFSNYIESIPRLTCGLVEVTDCSIVFAHRSVKEHLQSPDFQDSPFSLYCEVDAHKHLAARCLSFLAHDMPKRPLGRLQHYIRPAPVTLATSSGVSMRTSQSGDSGYKSMSSVGSDSEGFLTVPSTLSSTLPPVPEQFTPAFEADIPFLRYASLCWPIHLSRALSSSTSTQPSQSPPPWQPSSPQRPFSNLPWLPPLSAFLTDRAAVTTWVEASWRFNLPPNLSRLVPLLDAVRAHVPPATVEGRELRWVVHGMRELREALNELKDEYGTTLRENPGLIWQWRGMALGVGAGGVWGLGGSVGNNGIGGRRMGLGQWMGGGGASGSYWPVWDERVGKVVGG</sequence>
<accession>A0A6A5U5E1</accession>
<keyword evidence="1" id="KW-0677">Repeat</keyword>
<dbReference type="AlphaFoldDB" id="A0A6A5U5E1"/>
<dbReference type="EMBL" id="ML976983">
    <property type="protein sequence ID" value="KAF1960373.1"/>
    <property type="molecule type" value="Genomic_DNA"/>
</dbReference>
<proteinExistence type="predicted"/>
<dbReference type="Proteomes" id="UP000800035">
    <property type="component" value="Unassembled WGS sequence"/>
</dbReference>
<organism evidence="4 5">
    <name type="scientific">Byssothecium circinans</name>
    <dbReference type="NCBI Taxonomy" id="147558"/>
    <lineage>
        <taxon>Eukaryota</taxon>
        <taxon>Fungi</taxon>
        <taxon>Dikarya</taxon>
        <taxon>Ascomycota</taxon>
        <taxon>Pezizomycotina</taxon>
        <taxon>Dothideomycetes</taxon>
        <taxon>Pleosporomycetidae</taxon>
        <taxon>Pleosporales</taxon>
        <taxon>Massarineae</taxon>
        <taxon>Massarinaceae</taxon>
        <taxon>Byssothecium</taxon>
    </lineage>
</organism>
<evidence type="ECO:0000313" key="5">
    <source>
        <dbReference type="Proteomes" id="UP000800035"/>
    </source>
</evidence>
<dbReference type="Pfam" id="PF24883">
    <property type="entry name" value="NPHP3_N"/>
    <property type="match status" value="1"/>
</dbReference>
<feature type="region of interest" description="Disordered" evidence="2">
    <location>
        <begin position="809"/>
        <end position="829"/>
    </location>
</feature>
<evidence type="ECO:0000313" key="4">
    <source>
        <dbReference type="EMBL" id="KAF1960373.1"/>
    </source>
</evidence>
<dbReference type="InterPro" id="IPR056884">
    <property type="entry name" value="NPHP3-like_N"/>
</dbReference>
<dbReference type="PANTHER" id="PTHR10039:SF15">
    <property type="entry name" value="NACHT DOMAIN-CONTAINING PROTEIN"/>
    <property type="match status" value="1"/>
</dbReference>
<dbReference type="InterPro" id="IPR027417">
    <property type="entry name" value="P-loop_NTPase"/>
</dbReference>
<keyword evidence="5" id="KW-1185">Reference proteome</keyword>
<dbReference type="OrthoDB" id="4772757at2759"/>
<reference evidence="4" key="1">
    <citation type="journal article" date="2020" name="Stud. Mycol.">
        <title>101 Dothideomycetes genomes: a test case for predicting lifestyles and emergence of pathogens.</title>
        <authorList>
            <person name="Haridas S."/>
            <person name="Albert R."/>
            <person name="Binder M."/>
            <person name="Bloem J."/>
            <person name="Labutti K."/>
            <person name="Salamov A."/>
            <person name="Andreopoulos B."/>
            <person name="Baker S."/>
            <person name="Barry K."/>
            <person name="Bills G."/>
            <person name="Bluhm B."/>
            <person name="Cannon C."/>
            <person name="Castanera R."/>
            <person name="Culley D."/>
            <person name="Daum C."/>
            <person name="Ezra D."/>
            <person name="Gonzalez J."/>
            <person name="Henrissat B."/>
            <person name="Kuo A."/>
            <person name="Liang C."/>
            <person name="Lipzen A."/>
            <person name="Lutzoni F."/>
            <person name="Magnuson J."/>
            <person name="Mondo S."/>
            <person name="Nolan M."/>
            <person name="Ohm R."/>
            <person name="Pangilinan J."/>
            <person name="Park H.-J."/>
            <person name="Ramirez L."/>
            <person name="Alfaro M."/>
            <person name="Sun H."/>
            <person name="Tritt A."/>
            <person name="Yoshinaga Y."/>
            <person name="Zwiers L.-H."/>
            <person name="Turgeon B."/>
            <person name="Goodwin S."/>
            <person name="Spatafora J."/>
            <person name="Crous P."/>
            <person name="Grigoriev I."/>
        </authorList>
    </citation>
    <scope>NUCLEOTIDE SEQUENCE</scope>
    <source>
        <strain evidence="4">CBS 675.92</strain>
    </source>
</reference>
<dbReference type="Gene3D" id="3.40.50.300">
    <property type="entry name" value="P-loop containing nucleotide triphosphate hydrolases"/>
    <property type="match status" value="1"/>
</dbReference>
<dbReference type="PANTHER" id="PTHR10039">
    <property type="entry name" value="AMELOGENIN"/>
    <property type="match status" value="1"/>
</dbReference>
<gene>
    <name evidence="4" type="ORF">CC80DRAFT_292716</name>
</gene>
<protein>
    <recommendedName>
        <fullName evidence="3">Nephrocystin 3-like N-terminal domain-containing protein</fullName>
    </recommendedName>
</protein>